<name>A0ABT9ZRK5_9BACI</name>
<evidence type="ECO:0000313" key="1">
    <source>
        <dbReference type="EMBL" id="MDQ0253860.1"/>
    </source>
</evidence>
<dbReference type="Proteomes" id="UP001230005">
    <property type="component" value="Unassembled WGS sequence"/>
</dbReference>
<keyword evidence="2" id="KW-1185">Reference proteome</keyword>
<sequence length="161" mass="18330">MILTISGNVKNTITIDPGVWIFDDRKVDLHTYFSQERKNHQDQELENLSRAWDNHRKEGANALTNGNQVRVSKKELLEKSYGVPFFPFLENATPGEEATKIIFKRSTGDDFECSIEEAKEAILGFSKEGKPLKEDGPIHFYYRDGSNKDNPVTNINNIVVV</sequence>
<evidence type="ECO:0008006" key="3">
    <source>
        <dbReference type="Google" id="ProtNLM"/>
    </source>
</evidence>
<dbReference type="EMBL" id="JAUSUG010000003">
    <property type="protein sequence ID" value="MDQ0253860.1"/>
    <property type="molecule type" value="Genomic_DNA"/>
</dbReference>
<organism evidence="1 2">
    <name type="scientific">Evansella vedderi</name>
    <dbReference type="NCBI Taxonomy" id="38282"/>
    <lineage>
        <taxon>Bacteria</taxon>
        <taxon>Bacillati</taxon>
        <taxon>Bacillota</taxon>
        <taxon>Bacilli</taxon>
        <taxon>Bacillales</taxon>
        <taxon>Bacillaceae</taxon>
        <taxon>Evansella</taxon>
    </lineage>
</organism>
<evidence type="ECO:0000313" key="2">
    <source>
        <dbReference type="Proteomes" id="UP001230005"/>
    </source>
</evidence>
<accession>A0ABT9ZRK5</accession>
<reference evidence="1 2" key="1">
    <citation type="submission" date="2023-07" db="EMBL/GenBank/DDBJ databases">
        <title>Genomic Encyclopedia of Type Strains, Phase IV (KMG-IV): sequencing the most valuable type-strain genomes for metagenomic binning, comparative biology and taxonomic classification.</title>
        <authorList>
            <person name="Goeker M."/>
        </authorList>
    </citation>
    <scope>NUCLEOTIDE SEQUENCE [LARGE SCALE GENOMIC DNA]</scope>
    <source>
        <strain evidence="1 2">DSM 9768</strain>
    </source>
</reference>
<proteinExistence type="predicted"/>
<protein>
    <recommendedName>
        <fullName evidence="3">Peptidyl-prolyl cis-trans isomerase</fullName>
    </recommendedName>
</protein>
<dbReference type="RefSeq" id="WP_307323049.1">
    <property type="nucleotide sequence ID" value="NZ_JAUSUG010000003.1"/>
</dbReference>
<gene>
    <name evidence="1" type="ORF">J2S74_001232</name>
</gene>
<comment type="caution">
    <text evidence="1">The sequence shown here is derived from an EMBL/GenBank/DDBJ whole genome shotgun (WGS) entry which is preliminary data.</text>
</comment>